<dbReference type="EMBL" id="VEPZ02000628">
    <property type="protein sequence ID" value="KAE8721428.1"/>
    <property type="molecule type" value="Genomic_DNA"/>
</dbReference>
<feature type="transmembrane region" description="Helical" evidence="1">
    <location>
        <begin position="46"/>
        <end position="65"/>
    </location>
</feature>
<feature type="transmembrane region" description="Helical" evidence="1">
    <location>
        <begin position="12"/>
        <end position="34"/>
    </location>
</feature>
<dbReference type="PANTHER" id="PTHR34964">
    <property type="entry name" value="MEMBRANE LIPOPROTEIN-RELATED"/>
    <property type="match status" value="1"/>
</dbReference>
<evidence type="ECO:0000256" key="1">
    <source>
        <dbReference type="SAM" id="Phobius"/>
    </source>
</evidence>
<dbReference type="PANTHER" id="PTHR34964:SF14">
    <property type="entry name" value="MEMBRANE LIPOPROTEIN"/>
    <property type="match status" value="1"/>
</dbReference>
<comment type="caution">
    <text evidence="2">The sequence shown here is derived from an EMBL/GenBank/DDBJ whole genome shotgun (WGS) entry which is preliminary data.</text>
</comment>
<keyword evidence="1" id="KW-0812">Transmembrane</keyword>
<sequence length="134" mass="14876">MQETVHGDFRIYIVLTFFFVSVVTGGVFLCLYMFQPEEQSTPWYSVVGIVLVGIPWIFWIATYIYRCIAHCFCATNGGHVDREHSSLTKKKSRASEGHAGRSIHLLENGGSPSGTPDGDQHHVHFGDVVMVGST</sequence>
<keyword evidence="3" id="KW-1185">Reference proteome</keyword>
<name>A0A6A3C1C3_HIBSY</name>
<organism evidence="2 3">
    <name type="scientific">Hibiscus syriacus</name>
    <name type="common">Rose of Sharon</name>
    <dbReference type="NCBI Taxonomy" id="106335"/>
    <lineage>
        <taxon>Eukaryota</taxon>
        <taxon>Viridiplantae</taxon>
        <taxon>Streptophyta</taxon>
        <taxon>Embryophyta</taxon>
        <taxon>Tracheophyta</taxon>
        <taxon>Spermatophyta</taxon>
        <taxon>Magnoliopsida</taxon>
        <taxon>eudicotyledons</taxon>
        <taxon>Gunneridae</taxon>
        <taxon>Pentapetalae</taxon>
        <taxon>rosids</taxon>
        <taxon>malvids</taxon>
        <taxon>Malvales</taxon>
        <taxon>Malvaceae</taxon>
        <taxon>Malvoideae</taxon>
        <taxon>Hibiscus</taxon>
    </lineage>
</organism>
<reference evidence="2" key="1">
    <citation type="submission" date="2019-09" db="EMBL/GenBank/DDBJ databases">
        <title>Draft genome information of white flower Hibiscus syriacus.</title>
        <authorList>
            <person name="Kim Y.-M."/>
        </authorList>
    </citation>
    <scope>NUCLEOTIDE SEQUENCE [LARGE SCALE GENOMIC DNA]</scope>
    <source>
        <strain evidence="2">YM2019G1</strain>
    </source>
</reference>
<keyword evidence="1" id="KW-1133">Transmembrane helix</keyword>
<dbReference type="AlphaFoldDB" id="A0A6A3C1C3"/>
<gene>
    <name evidence="2" type="ORF">F3Y22_tig00016004pilonHSYRG00051</name>
</gene>
<dbReference type="Proteomes" id="UP000436088">
    <property type="component" value="Unassembled WGS sequence"/>
</dbReference>
<accession>A0A6A3C1C3</accession>
<proteinExistence type="predicted"/>
<keyword evidence="1" id="KW-0472">Membrane</keyword>
<protein>
    <submittedName>
        <fullName evidence="2">Uncharacterized protein</fullName>
    </submittedName>
</protein>
<evidence type="ECO:0000313" key="3">
    <source>
        <dbReference type="Proteomes" id="UP000436088"/>
    </source>
</evidence>
<evidence type="ECO:0000313" key="2">
    <source>
        <dbReference type="EMBL" id="KAE8721428.1"/>
    </source>
</evidence>